<reference evidence="6" key="3">
    <citation type="submission" date="2025-09" db="UniProtKB">
        <authorList>
            <consortium name="Ensembl"/>
        </authorList>
    </citation>
    <scope>IDENTIFICATION</scope>
</reference>
<comment type="subcellular location">
    <subcellularLocation>
        <location evidence="1">Nucleus</location>
    </subcellularLocation>
</comment>
<evidence type="ECO:0000256" key="3">
    <source>
        <dbReference type="ARBA" id="ARBA00014973"/>
    </source>
</evidence>
<protein>
    <recommendedName>
        <fullName evidence="3">Transcription elongation factor 1 homolog</fullName>
    </recommendedName>
</protein>
<dbReference type="GO" id="GO:0000993">
    <property type="term" value="F:RNA polymerase II complex binding"/>
    <property type="evidence" value="ECO:0007669"/>
    <property type="project" value="TreeGrafter"/>
</dbReference>
<dbReference type="SUPFAM" id="SSF57783">
    <property type="entry name" value="Zinc beta-ribbon"/>
    <property type="match status" value="1"/>
</dbReference>
<dbReference type="AlphaFoldDB" id="A0A671U0B9"/>
<dbReference type="Gene3D" id="2.20.25.190">
    <property type="match status" value="1"/>
</dbReference>
<proteinExistence type="inferred from homology"/>
<evidence type="ECO:0000256" key="4">
    <source>
        <dbReference type="ARBA" id="ARBA00022833"/>
    </source>
</evidence>
<reference evidence="6" key="2">
    <citation type="submission" date="2025-08" db="UniProtKB">
        <authorList>
            <consortium name="Ensembl"/>
        </authorList>
    </citation>
    <scope>IDENTIFICATION</scope>
</reference>
<keyword evidence="4" id="KW-0862">Zinc</keyword>
<dbReference type="InParanoid" id="A0A671U0B9"/>
<dbReference type="InterPro" id="IPR007808">
    <property type="entry name" value="Elf1"/>
</dbReference>
<comment type="similarity">
    <text evidence="2">Belongs to the ELOF1 family.</text>
</comment>
<dbReference type="PANTHER" id="PTHR20934">
    <property type="entry name" value="TRANSCRIPTION ELONGATION FACTOR 1 HOMOLOG"/>
    <property type="match status" value="1"/>
</dbReference>
<gene>
    <name evidence="6" type="primary">ELOF1</name>
</gene>
<accession>A0A671U0B9</accession>
<dbReference type="PANTHER" id="PTHR20934:SF0">
    <property type="entry name" value="TRANSCRIPTION ELONGATION FACTOR 1 HOMOLOG"/>
    <property type="match status" value="1"/>
</dbReference>
<evidence type="ECO:0000256" key="2">
    <source>
        <dbReference type="ARBA" id="ARBA00009730"/>
    </source>
</evidence>
<dbReference type="GO" id="GO:0006368">
    <property type="term" value="P:transcription elongation by RNA polymerase II"/>
    <property type="evidence" value="ECO:0007669"/>
    <property type="project" value="TreeGrafter"/>
</dbReference>
<evidence type="ECO:0000313" key="7">
    <source>
        <dbReference type="Proteomes" id="UP000472265"/>
    </source>
</evidence>
<dbReference type="GeneTree" id="ENSGT00390000000053"/>
<evidence type="ECO:0000313" key="6">
    <source>
        <dbReference type="Ensembl" id="ENSSAUP00010007764.1"/>
    </source>
</evidence>
<evidence type="ECO:0000256" key="1">
    <source>
        <dbReference type="ARBA" id="ARBA00004123"/>
    </source>
</evidence>
<sequence>MGRRKSKRKPPPKKKMTGDLDSQFTCPFCNHEKSCDVKMERSRNTGIISCTVCLEEFQTPITCILTQNNNYATVLFGNPILSTFGTKVFVSALLIVVEQINLKRPLTWFFRALRLDPIRAQYTLSEVPVSWLKGFRDSLPPQLSDIGLIWDVSDHFLPETDILITSHCD</sequence>
<evidence type="ECO:0000256" key="5">
    <source>
        <dbReference type="ARBA" id="ARBA00023242"/>
    </source>
</evidence>
<dbReference type="Proteomes" id="UP000472265">
    <property type="component" value="Chromosome 1"/>
</dbReference>
<dbReference type="Ensembl" id="ENSSAUT00010008300.1">
    <property type="protein sequence ID" value="ENSSAUP00010007764.1"/>
    <property type="gene ID" value="ENSSAUG00010003841.1"/>
</dbReference>
<organism evidence="6 7">
    <name type="scientific">Sparus aurata</name>
    <name type="common">Gilthead sea bream</name>
    <dbReference type="NCBI Taxonomy" id="8175"/>
    <lineage>
        <taxon>Eukaryota</taxon>
        <taxon>Metazoa</taxon>
        <taxon>Chordata</taxon>
        <taxon>Craniata</taxon>
        <taxon>Vertebrata</taxon>
        <taxon>Euteleostomi</taxon>
        <taxon>Actinopterygii</taxon>
        <taxon>Neopterygii</taxon>
        <taxon>Teleostei</taxon>
        <taxon>Neoteleostei</taxon>
        <taxon>Acanthomorphata</taxon>
        <taxon>Eupercaria</taxon>
        <taxon>Spariformes</taxon>
        <taxon>Sparidae</taxon>
        <taxon>Sparus</taxon>
    </lineage>
</organism>
<dbReference type="Pfam" id="PF05129">
    <property type="entry name" value="Zn_ribbon_Elf1"/>
    <property type="match status" value="1"/>
</dbReference>
<keyword evidence="5" id="KW-0539">Nucleus</keyword>
<dbReference type="InterPro" id="IPR038567">
    <property type="entry name" value="T_Elf1_sf"/>
</dbReference>
<dbReference type="GO" id="GO:0008023">
    <property type="term" value="C:transcription elongation factor complex"/>
    <property type="evidence" value="ECO:0007669"/>
    <property type="project" value="TreeGrafter"/>
</dbReference>
<keyword evidence="7" id="KW-1185">Reference proteome</keyword>
<name>A0A671U0B9_SPAAU</name>
<reference evidence="6" key="1">
    <citation type="submission" date="2021-04" db="EMBL/GenBank/DDBJ databases">
        <authorList>
            <consortium name="Wellcome Sanger Institute Data Sharing"/>
        </authorList>
    </citation>
    <scope>NUCLEOTIDE SEQUENCE [LARGE SCALE GENOMIC DNA]</scope>
</reference>